<dbReference type="InterPro" id="IPR007219">
    <property type="entry name" value="XnlR_reg_dom"/>
</dbReference>
<protein>
    <submittedName>
        <fullName evidence="8">Nitrogen assimilation transcription factor nirA</fullName>
    </submittedName>
</protein>
<keyword evidence="4" id="KW-0238">DNA-binding</keyword>
<dbReference type="CDD" id="cd12148">
    <property type="entry name" value="fungal_TF_MHR"/>
    <property type="match status" value="1"/>
</dbReference>
<dbReference type="Proteomes" id="UP001465668">
    <property type="component" value="Unassembled WGS sequence"/>
</dbReference>
<dbReference type="SMART" id="SM00906">
    <property type="entry name" value="Fungal_trans"/>
    <property type="match status" value="1"/>
</dbReference>
<keyword evidence="9" id="KW-1185">Reference proteome</keyword>
<keyword evidence="3" id="KW-0805">Transcription regulation</keyword>
<proteinExistence type="predicted"/>
<organism evidence="8 9">
    <name type="scientific">Seiridium cardinale</name>
    <dbReference type="NCBI Taxonomy" id="138064"/>
    <lineage>
        <taxon>Eukaryota</taxon>
        <taxon>Fungi</taxon>
        <taxon>Dikarya</taxon>
        <taxon>Ascomycota</taxon>
        <taxon>Pezizomycotina</taxon>
        <taxon>Sordariomycetes</taxon>
        <taxon>Xylariomycetidae</taxon>
        <taxon>Amphisphaeriales</taxon>
        <taxon>Sporocadaceae</taxon>
        <taxon>Seiridium</taxon>
    </lineage>
</organism>
<keyword evidence="6" id="KW-0539">Nucleus</keyword>
<accession>A0ABR2Y8A9</accession>
<evidence type="ECO:0000256" key="4">
    <source>
        <dbReference type="ARBA" id="ARBA00023125"/>
    </source>
</evidence>
<sequence length="199" mass="22781">MLRYGSGPYYSPFLLNVLLAHACRHARPDHARFAHYDSGEHFLGRAEKLLVEELQQDGPQIPTIQGLLVLRGRQCAVGKNSQGWLFTGMAITMLKDVGPHLLKVREALVDILEPEDIEVRKRIFLSAYAWDKSMSLTFGRPPSLPQMPYNPLHILMDDSEDHEDWVPWYLGGTVSQYPRTRAHIASTFSYFCELMRQIV</sequence>
<gene>
    <name evidence="8" type="ORF">SCAR479_00009</name>
</gene>
<evidence type="ECO:0000256" key="3">
    <source>
        <dbReference type="ARBA" id="ARBA00023015"/>
    </source>
</evidence>
<evidence type="ECO:0000313" key="9">
    <source>
        <dbReference type="Proteomes" id="UP001465668"/>
    </source>
</evidence>
<evidence type="ECO:0000256" key="6">
    <source>
        <dbReference type="ARBA" id="ARBA00023242"/>
    </source>
</evidence>
<keyword evidence="5" id="KW-0804">Transcription</keyword>
<dbReference type="EMBL" id="JARVKM010000001">
    <property type="protein sequence ID" value="KAK9783450.1"/>
    <property type="molecule type" value="Genomic_DNA"/>
</dbReference>
<feature type="domain" description="Xylanolytic transcriptional activator regulatory" evidence="7">
    <location>
        <begin position="83"/>
        <end position="161"/>
    </location>
</feature>
<dbReference type="PANTHER" id="PTHR31313:SF85">
    <property type="entry name" value="ZN(II)2CYS6 TRANSCRIPTION FACTOR (EUROFUNG)"/>
    <property type="match status" value="1"/>
</dbReference>
<keyword evidence="1" id="KW-0479">Metal-binding</keyword>
<keyword evidence="2" id="KW-0862">Zinc</keyword>
<evidence type="ECO:0000256" key="1">
    <source>
        <dbReference type="ARBA" id="ARBA00022723"/>
    </source>
</evidence>
<evidence type="ECO:0000256" key="5">
    <source>
        <dbReference type="ARBA" id="ARBA00023163"/>
    </source>
</evidence>
<dbReference type="Pfam" id="PF04082">
    <property type="entry name" value="Fungal_trans"/>
    <property type="match status" value="1"/>
</dbReference>
<name>A0ABR2Y8A9_9PEZI</name>
<reference evidence="8 9" key="1">
    <citation type="submission" date="2024-02" db="EMBL/GenBank/DDBJ databases">
        <title>First draft genome assembly of two strains of Seiridium cardinale.</title>
        <authorList>
            <person name="Emiliani G."/>
            <person name="Scali E."/>
        </authorList>
    </citation>
    <scope>NUCLEOTIDE SEQUENCE [LARGE SCALE GENOMIC DNA]</scope>
    <source>
        <strain evidence="8 9">BM-138-000479</strain>
    </source>
</reference>
<evidence type="ECO:0000313" key="8">
    <source>
        <dbReference type="EMBL" id="KAK9783450.1"/>
    </source>
</evidence>
<evidence type="ECO:0000259" key="7">
    <source>
        <dbReference type="SMART" id="SM00906"/>
    </source>
</evidence>
<dbReference type="PANTHER" id="PTHR31313">
    <property type="entry name" value="TY1 ENHANCER ACTIVATOR"/>
    <property type="match status" value="1"/>
</dbReference>
<dbReference type="InterPro" id="IPR051615">
    <property type="entry name" value="Transcr_Regulatory_Elem"/>
</dbReference>
<evidence type="ECO:0000256" key="2">
    <source>
        <dbReference type="ARBA" id="ARBA00022833"/>
    </source>
</evidence>
<comment type="caution">
    <text evidence="8">The sequence shown here is derived from an EMBL/GenBank/DDBJ whole genome shotgun (WGS) entry which is preliminary data.</text>
</comment>